<dbReference type="GO" id="GO:0051539">
    <property type="term" value="F:4 iron, 4 sulfur cluster binding"/>
    <property type="evidence" value="ECO:0007669"/>
    <property type="project" value="UniProtKB-KW"/>
</dbReference>
<dbReference type="PANTHER" id="PTHR43409:SF3">
    <property type="entry name" value="HYPOTHETICAL METHYLTRANSFERASE"/>
    <property type="match status" value="1"/>
</dbReference>
<evidence type="ECO:0000256" key="4">
    <source>
        <dbReference type="ARBA" id="ARBA00023004"/>
    </source>
</evidence>
<keyword evidence="2" id="KW-0949">S-adenosyl-L-methionine</keyword>
<organism evidence="7">
    <name type="scientific">marine sediment metagenome</name>
    <dbReference type="NCBI Taxonomy" id="412755"/>
    <lineage>
        <taxon>unclassified sequences</taxon>
        <taxon>metagenomes</taxon>
        <taxon>ecological metagenomes</taxon>
    </lineage>
</organism>
<gene>
    <name evidence="7" type="ORF">S06H3_51184</name>
</gene>
<evidence type="ECO:0000256" key="2">
    <source>
        <dbReference type="ARBA" id="ARBA00022691"/>
    </source>
</evidence>
<dbReference type="GO" id="GO:0046872">
    <property type="term" value="F:metal ion binding"/>
    <property type="evidence" value="ECO:0007669"/>
    <property type="project" value="UniProtKB-KW"/>
</dbReference>
<dbReference type="GO" id="GO:0005829">
    <property type="term" value="C:cytosol"/>
    <property type="evidence" value="ECO:0007669"/>
    <property type="project" value="TreeGrafter"/>
</dbReference>
<feature type="domain" description="Radical SAM core" evidence="6">
    <location>
        <begin position="109"/>
        <end position="250"/>
    </location>
</feature>
<name>X1PU80_9ZZZZ</name>
<dbReference type="PANTHER" id="PTHR43409">
    <property type="entry name" value="ANAEROBIC MAGNESIUM-PROTOPORPHYRIN IX MONOMETHYL ESTER CYCLASE-RELATED"/>
    <property type="match status" value="1"/>
</dbReference>
<keyword evidence="4" id="KW-0408">Iron</keyword>
<feature type="non-terminal residue" evidence="7">
    <location>
        <position position="1"/>
    </location>
</feature>
<dbReference type="Gene3D" id="3.80.30.20">
    <property type="entry name" value="tm_1862 like domain"/>
    <property type="match status" value="1"/>
</dbReference>
<evidence type="ECO:0000259" key="6">
    <source>
        <dbReference type="PROSITE" id="PS51918"/>
    </source>
</evidence>
<dbReference type="Gene3D" id="3.40.50.280">
    <property type="entry name" value="Cobalamin-binding domain"/>
    <property type="match status" value="1"/>
</dbReference>
<proteinExistence type="predicted"/>
<dbReference type="GO" id="GO:0003824">
    <property type="term" value="F:catalytic activity"/>
    <property type="evidence" value="ECO:0007669"/>
    <property type="project" value="InterPro"/>
</dbReference>
<dbReference type="InterPro" id="IPR007197">
    <property type="entry name" value="rSAM"/>
</dbReference>
<reference evidence="7" key="1">
    <citation type="journal article" date="2014" name="Front. Microbiol.">
        <title>High frequency of phylogenetically diverse reductive dehalogenase-homologous genes in deep subseafloor sedimentary metagenomes.</title>
        <authorList>
            <person name="Kawai M."/>
            <person name="Futagami T."/>
            <person name="Toyoda A."/>
            <person name="Takaki Y."/>
            <person name="Nishi S."/>
            <person name="Hori S."/>
            <person name="Arai W."/>
            <person name="Tsubouchi T."/>
            <person name="Morono Y."/>
            <person name="Uchiyama I."/>
            <person name="Ito T."/>
            <person name="Fujiyama A."/>
            <person name="Inagaki F."/>
            <person name="Takami H."/>
        </authorList>
    </citation>
    <scope>NUCLEOTIDE SEQUENCE</scope>
    <source>
        <strain evidence="7">Expedition CK06-06</strain>
    </source>
</reference>
<dbReference type="SFLD" id="SFLDG01082">
    <property type="entry name" value="B12-binding_domain_containing"/>
    <property type="match status" value="1"/>
</dbReference>
<dbReference type="EMBL" id="BARV01032466">
    <property type="protein sequence ID" value="GAI34424.1"/>
    <property type="molecule type" value="Genomic_DNA"/>
</dbReference>
<dbReference type="InterPro" id="IPR051198">
    <property type="entry name" value="BchE-like"/>
</dbReference>
<dbReference type="InterPro" id="IPR034466">
    <property type="entry name" value="Methyltransferase_Class_B"/>
</dbReference>
<keyword evidence="5" id="KW-0411">Iron-sulfur</keyword>
<evidence type="ECO:0000256" key="1">
    <source>
        <dbReference type="ARBA" id="ARBA00001966"/>
    </source>
</evidence>
<dbReference type="SUPFAM" id="SSF102114">
    <property type="entry name" value="Radical SAM enzymes"/>
    <property type="match status" value="1"/>
</dbReference>
<dbReference type="AlphaFoldDB" id="X1PU80"/>
<sequence length="250" mass="28825">LNCENLQDEHIKWADYVLISAIVGQKKSTKKIINIVKKMRKPIVAGGPLFTTGWEEFIEVDTFVLGEVEDIFSVFIKDLKNCTLKKIYSNEKSPDIRKTPIPDWDLINMPNYYSMSVQLSRGCPYNCEFCDVVQLNGRISRMKSKEQLIAELDSLYRISWRGKVFFVDDNFIGNKAKIKKEYLPTIIEWQKKKKYPFTFTTQVSINLADDDGLMKLMVDAGFTTVFVGIETPNTDSLKETGKHQNINRDL</sequence>
<dbReference type="InterPro" id="IPR023404">
    <property type="entry name" value="rSAM_horseshoe"/>
</dbReference>
<evidence type="ECO:0000313" key="7">
    <source>
        <dbReference type="EMBL" id="GAI34424.1"/>
    </source>
</evidence>
<dbReference type="Pfam" id="PF04055">
    <property type="entry name" value="Radical_SAM"/>
    <property type="match status" value="1"/>
</dbReference>
<evidence type="ECO:0000256" key="3">
    <source>
        <dbReference type="ARBA" id="ARBA00022723"/>
    </source>
</evidence>
<dbReference type="SFLD" id="SFLDS00029">
    <property type="entry name" value="Radical_SAM"/>
    <property type="match status" value="1"/>
</dbReference>
<protein>
    <recommendedName>
        <fullName evidence="6">Radical SAM core domain-containing protein</fullName>
    </recommendedName>
</protein>
<dbReference type="SFLD" id="SFLDG01123">
    <property type="entry name" value="methyltransferase_(Class_B)"/>
    <property type="match status" value="1"/>
</dbReference>
<comment type="cofactor">
    <cofactor evidence="1">
        <name>[4Fe-4S] cluster</name>
        <dbReference type="ChEBI" id="CHEBI:49883"/>
    </cofactor>
</comment>
<comment type="caution">
    <text evidence="7">The sequence shown here is derived from an EMBL/GenBank/DDBJ whole genome shotgun (WGS) entry which is preliminary data.</text>
</comment>
<evidence type="ECO:0000256" key="5">
    <source>
        <dbReference type="ARBA" id="ARBA00023014"/>
    </source>
</evidence>
<dbReference type="InterPro" id="IPR058240">
    <property type="entry name" value="rSAM_sf"/>
</dbReference>
<feature type="non-terminal residue" evidence="7">
    <location>
        <position position="250"/>
    </location>
</feature>
<keyword evidence="3" id="KW-0479">Metal-binding</keyword>
<accession>X1PU80</accession>
<dbReference type="PROSITE" id="PS51918">
    <property type="entry name" value="RADICAL_SAM"/>
    <property type="match status" value="1"/>
</dbReference>